<evidence type="ECO:0000313" key="1">
    <source>
        <dbReference type="EMBL" id="GAH07104.1"/>
    </source>
</evidence>
<reference evidence="1" key="1">
    <citation type="journal article" date="2014" name="Front. Microbiol.">
        <title>High frequency of phylogenetically diverse reductive dehalogenase-homologous genes in deep subseafloor sedimentary metagenomes.</title>
        <authorList>
            <person name="Kawai M."/>
            <person name="Futagami T."/>
            <person name="Toyoda A."/>
            <person name="Takaki Y."/>
            <person name="Nishi S."/>
            <person name="Hori S."/>
            <person name="Arai W."/>
            <person name="Tsubouchi T."/>
            <person name="Morono Y."/>
            <person name="Uchiyama I."/>
            <person name="Ito T."/>
            <person name="Fujiyama A."/>
            <person name="Inagaki F."/>
            <person name="Takami H."/>
        </authorList>
    </citation>
    <scope>NUCLEOTIDE SEQUENCE</scope>
    <source>
        <strain evidence="1">Expedition CK06-06</strain>
    </source>
</reference>
<comment type="caution">
    <text evidence="1">The sequence shown here is derived from an EMBL/GenBank/DDBJ whole genome shotgun (WGS) entry which is preliminary data.</text>
</comment>
<sequence length="82" mass="9230">DGCSSVKCMTLPDGTMDVLGAYPKLVSTCRKIIHDKSSGKDPDLLADAHIVLGSLYQLQSKPFKEYQEEERHFKKAVRFRSN</sequence>
<proteinExistence type="predicted"/>
<gene>
    <name evidence="1" type="ORF">S01H4_60957</name>
</gene>
<dbReference type="AlphaFoldDB" id="X1DQ53"/>
<accession>X1DQ53</accession>
<organism evidence="1">
    <name type="scientific">marine sediment metagenome</name>
    <dbReference type="NCBI Taxonomy" id="412755"/>
    <lineage>
        <taxon>unclassified sequences</taxon>
        <taxon>metagenomes</taxon>
        <taxon>ecological metagenomes</taxon>
    </lineage>
</organism>
<feature type="non-terminal residue" evidence="1">
    <location>
        <position position="1"/>
    </location>
</feature>
<dbReference type="EMBL" id="BART01036049">
    <property type="protein sequence ID" value="GAH07104.1"/>
    <property type="molecule type" value="Genomic_DNA"/>
</dbReference>
<protein>
    <submittedName>
        <fullName evidence="1">Uncharacterized protein</fullName>
    </submittedName>
</protein>
<name>X1DQ53_9ZZZZ</name>